<dbReference type="InterPro" id="IPR011257">
    <property type="entry name" value="DNA_glycosylase"/>
</dbReference>
<evidence type="ECO:0000313" key="3">
    <source>
        <dbReference type="Proteomes" id="UP000178336"/>
    </source>
</evidence>
<reference evidence="2 3" key="1">
    <citation type="journal article" date="2016" name="Nat. Commun.">
        <title>Thousands of microbial genomes shed light on interconnected biogeochemical processes in an aquifer system.</title>
        <authorList>
            <person name="Anantharaman K."/>
            <person name="Brown C.T."/>
            <person name="Hug L.A."/>
            <person name="Sharon I."/>
            <person name="Castelle C.J."/>
            <person name="Probst A.J."/>
            <person name="Thomas B.C."/>
            <person name="Singh A."/>
            <person name="Wilkins M.J."/>
            <person name="Karaoz U."/>
            <person name="Brodie E.L."/>
            <person name="Williams K.H."/>
            <person name="Hubbard S.S."/>
            <person name="Banfield J.F."/>
        </authorList>
    </citation>
    <scope>NUCLEOTIDE SEQUENCE [LARGE SCALE GENOMIC DNA]</scope>
</reference>
<sequence>MAKKLIRCKWAEKDSLMGLYHDKEWGVPIHDDIKLFEFLLLDSFQAGLSWSTILKKRINFKGAFDNFDFFVIANYSDFDIKRLLNNSQIIRNYAKIMATKINAQKFLEIQRQYGSFNKYIWKFVNGKSVKNKFKTLSEIPSQSKESNTMSEDLKRKGFKFVGATICYAFMQAAGLVNDHVVGCFRYNEV</sequence>
<keyword evidence="1" id="KW-0862">Zinc</keyword>
<keyword evidence="1" id="KW-0479">Metal-binding</keyword>
<dbReference type="SUPFAM" id="SSF48150">
    <property type="entry name" value="DNA-glycosylase"/>
    <property type="match status" value="1"/>
</dbReference>
<evidence type="ECO:0000313" key="2">
    <source>
        <dbReference type="EMBL" id="OGD95925.1"/>
    </source>
</evidence>
<dbReference type="GO" id="GO:0008725">
    <property type="term" value="F:DNA-3-methyladenine glycosylase activity"/>
    <property type="evidence" value="ECO:0007669"/>
    <property type="project" value="InterPro"/>
</dbReference>
<dbReference type="Gene3D" id="1.10.340.30">
    <property type="entry name" value="Hypothetical protein, domain 2"/>
    <property type="match status" value="1"/>
</dbReference>
<dbReference type="EMBL" id="MFBN01000005">
    <property type="protein sequence ID" value="OGD95925.1"/>
    <property type="molecule type" value="Genomic_DNA"/>
</dbReference>
<proteinExistence type="predicted"/>
<dbReference type="STRING" id="1797724.A3A48_03775"/>
<dbReference type="Proteomes" id="UP000178336">
    <property type="component" value="Unassembled WGS sequence"/>
</dbReference>
<name>A0A1F5GVT1_9BACT</name>
<dbReference type="InterPro" id="IPR052891">
    <property type="entry name" value="DNA-3mA_glycosylase"/>
</dbReference>
<comment type="caution">
    <text evidence="2">The sequence shown here is derived from an EMBL/GenBank/DDBJ whole genome shotgun (WGS) entry which is preliminary data.</text>
</comment>
<evidence type="ECO:0000256" key="1">
    <source>
        <dbReference type="PIRSR" id="PIRSR605019-1"/>
    </source>
</evidence>
<dbReference type="GO" id="GO:0006284">
    <property type="term" value="P:base-excision repair"/>
    <property type="evidence" value="ECO:0007669"/>
    <property type="project" value="InterPro"/>
</dbReference>
<feature type="binding site" evidence="1">
    <location>
        <position position="8"/>
    </location>
    <ligand>
        <name>Zn(2+)</name>
        <dbReference type="ChEBI" id="CHEBI:29105"/>
    </ligand>
</feature>
<dbReference type="InterPro" id="IPR005019">
    <property type="entry name" value="Adenine_glyco"/>
</dbReference>
<feature type="binding site" evidence="1">
    <location>
        <position position="183"/>
    </location>
    <ligand>
        <name>Zn(2+)</name>
        <dbReference type="ChEBI" id="CHEBI:29105"/>
    </ligand>
</feature>
<gene>
    <name evidence="2" type="ORF">A3A48_03775</name>
</gene>
<accession>A0A1F5GVT1</accession>
<organism evidence="2 3">
    <name type="scientific">Candidatus Curtissbacteria bacterium RIFCSPLOWO2_01_FULL_37_9</name>
    <dbReference type="NCBI Taxonomy" id="1797724"/>
    <lineage>
        <taxon>Bacteria</taxon>
        <taxon>Candidatus Curtissiibacteriota</taxon>
    </lineage>
</organism>
<dbReference type="AlphaFoldDB" id="A0A1F5GVT1"/>
<protein>
    <submittedName>
        <fullName evidence="2">DNA-3-methyladenine glycosylase</fullName>
    </submittedName>
</protein>
<feature type="binding site" evidence="1">
    <location>
        <position position="179"/>
    </location>
    <ligand>
        <name>Zn(2+)</name>
        <dbReference type="ChEBI" id="CHEBI:29105"/>
    </ligand>
</feature>
<dbReference type="GO" id="GO:0046872">
    <property type="term" value="F:metal ion binding"/>
    <property type="evidence" value="ECO:0007669"/>
    <property type="project" value="UniProtKB-KW"/>
</dbReference>
<dbReference type="PANTHER" id="PTHR30037">
    <property type="entry name" value="DNA-3-METHYLADENINE GLYCOSYLASE 1"/>
    <property type="match status" value="1"/>
</dbReference>
<feature type="binding site" evidence="1">
    <location>
        <position position="21"/>
    </location>
    <ligand>
        <name>Zn(2+)</name>
        <dbReference type="ChEBI" id="CHEBI:29105"/>
    </ligand>
</feature>
<dbReference type="PANTHER" id="PTHR30037:SF4">
    <property type="entry name" value="DNA-3-METHYLADENINE GLYCOSYLASE I"/>
    <property type="match status" value="1"/>
</dbReference>
<dbReference type="Pfam" id="PF03352">
    <property type="entry name" value="Adenine_glyco"/>
    <property type="match status" value="1"/>
</dbReference>